<reference key="1">
    <citation type="journal article" date="2019" name="Genes (Basel)">
        <title>A High-Quality De novo Genome Assembly from a Single Mosquito Using PacBio Sequencing.</title>
        <authorList>
            <person name="Kingan S.B."/>
            <person name="Heaton H."/>
            <person name="Cudini J."/>
            <person name="Lambert C.C."/>
            <person name="Baybayan P."/>
            <person name="Galvin B.D."/>
            <person name="Durbin R."/>
            <person name="Korlach J."/>
            <person name="Lawniczak M.K.N."/>
        </authorList>
    </citation>
    <scope>NUCLEOTIDE SEQUENCE [LARGE SCALE GENOMIC DNA]</scope>
    <source>
        <strain>Mali-NIH</strain>
    </source>
</reference>
<sequence length="78" mass="8813">MFRRYEIRTGRSLNGTGGPENEADTLVTRNLGNIFEIRLKALPTDVCGLLCTSNLFDYNHTTSDSCIKNWGKVLHYFG</sequence>
<organism evidence="2 3">
    <name type="scientific">Anopheles coluzzii</name>
    <name type="common">African malaria mosquito</name>
    <dbReference type="NCBI Taxonomy" id="1518534"/>
    <lineage>
        <taxon>Eukaryota</taxon>
        <taxon>Metazoa</taxon>
        <taxon>Ecdysozoa</taxon>
        <taxon>Arthropoda</taxon>
        <taxon>Hexapoda</taxon>
        <taxon>Insecta</taxon>
        <taxon>Pterygota</taxon>
        <taxon>Neoptera</taxon>
        <taxon>Endopterygota</taxon>
        <taxon>Diptera</taxon>
        <taxon>Nematocera</taxon>
        <taxon>Culicoidea</taxon>
        <taxon>Culicidae</taxon>
        <taxon>Anophelinae</taxon>
        <taxon>Anopheles</taxon>
    </lineage>
</organism>
<dbReference type="EnsemblMetazoa" id="ACON013014-RA">
    <property type="protein sequence ID" value="ACON013014-PA"/>
    <property type="gene ID" value="ACON013014"/>
</dbReference>
<dbReference type="Proteomes" id="UP001105220">
    <property type="component" value="Unplaced"/>
</dbReference>
<reference evidence="2" key="2">
    <citation type="submission" date="2020-05" db="UniProtKB">
        <authorList>
            <consortium name="EnsemblMetazoa"/>
        </authorList>
    </citation>
    <scope>IDENTIFICATION</scope>
    <source>
        <strain evidence="2">Ngousso</strain>
    </source>
</reference>
<protein>
    <submittedName>
        <fullName evidence="2">Uncharacterized protein</fullName>
    </submittedName>
</protein>
<name>A0A6E8W8U0_ANOCL</name>
<evidence type="ECO:0000313" key="3">
    <source>
        <dbReference type="Proteomes" id="UP001105220"/>
    </source>
</evidence>
<evidence type="ECO:0000256" key="1">
    <source>
        <dbReference type="SAM" id="MobiDB-lite"/>
    </source>
</evidence>
<keyword evidence="3" id="KW-1185">Reference proteome</keyword>
<dbReference type="VEuPathDB" id="VectorBase:ACON013014"/>
<dbReference type="AlphaFoldDB" id="A0A6E8W8U0"/>
<evidence type="ECO:0000313" key="2">
    <source>
        <dbReference type="EnsemblMetazoa" id="ACON013014-PA"/>
    </source>
</evidence>
<accession>A0A6E8W8U0</accession>
<feature type="region of interest" description="Disordered" evidence="1">
    <location>
        <begin position="1"/>
        <end position="22"/>
    </location>
</feature>
<proteinExistence type="predicted"/>